<feature type="transmembrane region" description="Helical" evidence="1">
    <location>
        <begin position="241"/>
        <end position="261"/>
    </location>
</feature>
<feature type="transmembrane region" description="Helical" evidence="1">
    <location>
        <begin position="34"/>
        <end position="53"/>
    </location>
</feature>
<name>A0A7I9YPH1_MYCBU</name>
<comment type="caution">
    <text evidence="2">The sequence shown here is derived from an EMBL/GenBank/DDBJ whole genome shotgun (WGS) entry which is preliminary data.</text>
</comment>
<keyword evidence="1" id="KW-0812">Transmembrane</keyword>
<feature type="transmembrane region" description="Helical" evidence="1">
    <location>
        <begin position="218"/>
        <end position="235"/>
    </location>
</feature>
<feature type="transmembrane region" description="Helical" evidence="1">
    <location>
        <begin position="60"/>
        <end position="79"/>
    </location>
</feature>
<keyword evidence="1" id="KW-1133">Transmembrane helix</keyword>
<dbReference type="PANTHER" id="PTHR32251">
    <property type="entry name" value="3-OXO-5-ALPHA-STEROID 4-DEHYDROGENASE"/>
    <property type="match status" value="1"/>
</dbReference>
<dbReference type="Proteomes" id="UP000465360">
    <property type="component" value="Unassembled WGS sequence"/>
</dbReference>
<evidence type="ECO:0000313" key="2">
    <source>
        <dbReference type="EMBL" id="GFG90570.1"/>
    </source>
</evidence>
<dbReference type="InterPro" id="IPR010721">
    <property type="entry name" value="UstE-like"/>
</dbReference>
<dbReference type="RefSeq" id="WP_163712412.1">
    <property type="nucleotide sequence ID" value="NZ_BLKZ01000001.1"/>
</dbReference>
<feature type="transmembrane region" description="Helical" evidence="1">
    <location>
        <begin position="7"/>
        <end position="28"/>
    </location>
</feature>
<protein>
    <recommendedName>
        <fullName evidence="4">Steroid 5-alpha reductase C-terminal domain-containing protein</fullName>
    </recommendedName>
</protein>
<keyword evidence="1" id="KW-0472">Membrane</keyword>
<evidence type="ECO:0000313" key="3">
    <source>
        <dbReference type="Proteomes" id="UP000465360"/>
    </source>
</evidence>
<dbReference type="GO" id="GO:0016020">
    <property type="term" value="C:membrane"/>
    <property type="evidence" value="ECO:0007669"/>
    <property type="project" value="TreeGrafter"/>
</dbReference>
<organism evidence="2 3">
    <name type="scientific">Mycobacterium bourgelatii</name>
    <dbReference type="NCBI Taxonomy" id="1273442"/>
    <lineage>
        <taxon>Bacteria</taxon>
        <taxon>Bacillati</taxon>
        <taxon>Actinomycetota</taxon>
        <taxon>Actinomycetes</taxon>
        <taxon>Mycobacteriales</taxon>
        <taxon>Mycobacteriaceae</taxon>
        <taxon>Mycobacterium</taxon>
    </lineage>
</organism>
<evidence type="ECO:0008006" key="4">
    <source>
        <dbReference type="Google" id="ProtNLM"/>
    </source>
</evidence>
<accession>A0A7I9YPH1</accession>
<keyword evidence="3" id="KW-1185">Reference proteome</keyword>
<dbReference type="EMBL" id="BLKZ01000001">
    <property type="protein sequence ID" value="GFG90570.1"/>
    <property type="molecule type" value="Genomic_DNA"/>
</dbReference>
<feature type="transmembrane region" description="Helical" evidence="1">
    <location>
        <begin position="134"/>
        <end position="157"/>
    </location>
</feature>
<dbReference type="AlphaFoldDB" id="A0A7I9YPH1"/>
<dbReference type="PANTHER" id="PTHR32251:SF23">
    <property type="entry name" value="3-OXO-5-ALPHA-STEROID 4-DEHYDROGENASE (DUF1295)"/>
    <property type="match status" value="1"/>
</dbReference>
<evidence type="ECO:0000256" key="1">
    <source>
        <dbReference type="SAM" id="Phobius"/>
    </source>
</evidence>
<reference evidence="2 3" key="1">
    <citation type="journal article" date="2019" name="Emerg. Microbes Infect.">
        <title>Comprehensive subspecies identification of 175 nontuberculous mycobacteria species based on 7547 genomic profiles.</title>
        <authorList>
            <person name="Matsumoto Y."/>
            <person name="Kinjo T."/>
            <person name="Motooka D."/>
            <person name="Nabeya D."/>
            <person name="Jung N."/>
            <person name="Uechi K."/>
            <person name="Horii T."/>
            <person name="Iida T."/>
            <person name="Fujita J."/>
            <person name="Nakamura S."/>
        </authorList>
    </citation>
    <scope>NUCLEOTIDE SEQUENCE [LARGE SCALE GENOMIC DNA]</scope>
    <source>
        <strain evidence="2 3">JCM 30725</strain>
    </source>
</reference>
<dbReference type="Pfam" id="PF06966">
    <property type="entry name" value="DUF1295"/>
    <property type="match status" value="1"/>
</dbReference>
<dbReference type="Gene3D" id="1.20.120.1630">
    <property type="match status" value="1"/>
</dbReference>
<sequence length="293" mass="33224">MSKSRSLALVTVAYVVAIGVAAAWLAWGPASDKLWLDTLIADVLATLVVFGFSRAYHNSSFYDAYWSVIPPLLAVYWWTQAGPGADQLRRWLVMVVVVLWAVRLTANWVYAFPGLHHEDWRYPKFRERAGRWEFVVDLVAIHLIPTVEVFAGMLPVYVCLTRPGTGIGWLTWIAFVIGLAAVALELAADVQMHRFVRVRQPGEVMDRGLWSWSRHPNYFGEFSFWFALALFGVAASPRDAWWLFVGALAMLAMFLGASIPMMEARSLERRPGYQAVIDRVPRFVPRPPRRRAA</sequence>
<feature type="transmembrane region" description="Helical" evidence="1">
    <location>
        <begin position="169"/>
        <end position="188"/>
    </location>
</feature>
<gene>
    <name evidence="2" type="ORF">MBOU_26120</name>
</gene>
<feature type="transmembrane region" description="Helical" evidence="1">
    <location>
        <begin position="91"/>
        <end position="113"/>
    </location>
</feature>
<proteinExistence type="predicted"/>